<dbReference type="InterPro" id="IPR000994">
    <property type="entry name" value="Pept_M24"/>
</dbReference>
<name>A0A9X3XGQ2_9CLOT</name>
<comment type="caution">
    <text evidence="3">The sequence shown here is derived from an EMBL/GenBank/DDBJ whole genome shotgun (WGS) entry which is preliminary data.</text>
</comment>
<dbReference type="GO" id="GO:0004177">
    <property type="term" value="F:aminopeptidase activity"/>
    <property type="evidence" value="ECO:0007669"/>
    <property type="project" value="UniProtKB-KW"/>
</dbReference>
<dbReference type="Gene3D" id="3.40.350.10">
    <property type="entry name" value="Creatinase/prolidase N-terminal domain"/>
    <property type="match status" value="1"/>
</dbReference>
<feature type="domain" description="Creatinase N-terminal" evidence="2">
    <location>
        <begin position="5"/>
        <end position="131"/>
    </location>
</feature>
<dbReference type="Gene3D" id="3.90.230.10">
    <property type="entry name" value="Creatinase/methionine aminopeptidase superfamily"/>
    <property type="match status" value="1"/>
</dbReference>
<dbReference type="EMBL" id="JAMRYU010000003">
    <property type="protein sequence ID" value="MDC4239290.1"/>
    <property type="molecule type" value="Genomic_DNA"/>
</dbReference>
<proteinExistence type="predicted"/>
<keyword evidence="3" id="KW-0645">Protease</keyword>
<dbReference type="SUPFAM" id="SSF53092">
    <property type="entry name" value="Creatinase/prolidase N-terminal domain"/>
    <property type="match status" value="1"/>
</dbReference>
<dbReference type="PANTHER" id="PTHR46112">
    <property type="entry name" value="AMINOPEPTIDASE"/>
    <property type="match status" value="1"/>
</dbReference>
<evidence type="ECO:0000259" key="2">
    <source>
        <dbReference type="Pfam" id="PF01321"/>
    </source>
</evidence>
<dbReference type="CDD" id="cd01092">
    <property type="entry name" value="APP-like"/>
    <property type="match status" value="1"/>
</dbReference>
<dbReference type="AlphaFoldDB" id="A0A9X3XGQ2"/>
<dbReference type="InterPro" id="IPR050659">
    <property type="entry name" value="Peptidase_M24B"/>
</dbReference>
<dbReference type="RefSeq" id="WP_008681613.1">
    <property type="nucleotide sequence ID" value="NZ_CABKOG010000004.1"/>
</dbReference>
<dbReference type="Proteomes" id="UP001141183">
    <property type="component" value="Unassembled WGS sequence"/>
</dbReference>
<dbReference type="Pfam" id="PF00557">
    <property type="entry name" value="Peptidase_M24"/>
    <property type="match status" value="1"/>
</dbReference>
<dbReference type="SUPFAM" id="SSF55920">
    <property type="entry name" value="Creatinase/aminopeptidase"/>
    <property type="match status" value="1"/>
</dbReference>
<protein>
    <submittedName>
        <fullName evidence="3">Aminopeptidase P family protein</fullName>
    </submittedName>
</protein>
<dbReference type="PANTHER" id="PTHR46112:SF3">
    <property type="entry name" value="AMINOPEPTIDASE YPDF"/>
    <property type="match status" value="1"/>
</dbReference>
<keyword evidence="4" id="KW-1185">Reference proteome</keyword>
<evidence type="ECO:0000259" key="1">
    <source>
        <dbReference type="Pfam" id="PF00557"/>
    </source>
</evidence>
<accession>A0A9X3XGQ2</accession>
<dbReference type="InterPro" id="IPR036005">
    <property type="entry name" value="Creatinase/aminopeptidase-like"/>
</dbReference>
<evidence type="ECO:0000313" key="3">
    <source>
        <dbReference type="EMBL" id="MDC4239290.1"/>
    </source>
</evidence>
<dbReference type="InterPro" id="IPR000587">
    <property type="entry name" value="Creatinase_N"/>
</dbReference>
<dbReference type="InterPro" id="IPR029149">
    <property type="entry name" value="Creatin/AminoP/Spt16_N"/>
</dbReference>
<sequence length="358" mass="40357">MKLNRVNNVLKAMEEQGLNQMIISSPPAIFYLTGKWFSPGERMIALYLNTKGNHKLVVNKLFPIYEDLGVDLVWYTDIEDPIKILCTIVDKESTLGVDKNWPAHFLIKLMDNKGAKAFVNSSPIIDRLRMIKDEEEIALMKKSSQINDKVMLELWNRLEEGKTEKYYANLLVDLYENQGVNEFSFSPIIAVSPNGADPHHHSSNDTIKKGHSIVIDIGGVYNSYCSDMTRTVFLGEAPSERHAKIYNIVKEANLNAIGKVKEGMKFSDIDKAARDYIEDAGYGEYFTHRTGHSIGIEDHDFGDVSSSNHEEIKAGMIFSIEPGIYLKDDFGVRIEDLVLVTKDGCEVLNSVTKDITII</sequence>
<keyword evidence="3" id="KW-0378">Hydrolase</keyword>
<gene>
    <name evidence="3" type="ORF">NE398_03790</name>
</gene>
<dbReference type="Pfam" id="PF01321">
    <property type="entry name" value="Creatinase_N"/>
    <property type="match status" value="1"/>
</dbReference>
<organism evidence="3 4">
    <name type="scientific">Clostridium tertium</name>
    <dbReference type="NCBI Taxonomy" id="1559"/>
    <lineage>
        <taxon>Bacteria</taxon>
        <taxon>Bacillati</taxon>
        <taxon>Bacillota</taxon>
        <taxon>Clostridia</taxon>
        <taxon>Eubacteriales</taxon>
        <taxon>Clostridiaceae</taxon>
        <taxon>Clostridium</taxon>
    </lineage>
</organism>
<evidence type="ECO:0000313" key="4">
    <source>
        <dbReference type="Proteomes" id="UP001141183"/>
    </source>
</evidence>
<keyword evidence="3" id="KW-0031">Aminopeptidase</keyword>
<reference evidence="3" key="1">
    <citation type="submission" date="2022-05" db="EMBL/GenBank/DDBJ databases">
        <title>Draft genome sequence of Clostridium tertium strain CP3 isolated from Peru.</title>
        <authorList>
            <person name="Hurtado R."/>
            <person name="Lima L."/>
            <person name="Sousa T."/>
            <person name="Jaiswal A.K."/>
            <person name="Tiwari S."/>
            <person name="Maturrano L."/>
            <person name="Brenig B."/>
            <person name="Azevedo V."/>
        </authorList>
    </citation>
    <scope>NUCLEOTIDE SEQUENCE</scope>
    <source>
        <strain evidence="3">CP3</strain>
    </source>
</reference>
<feature type="domain" description="Peptidase M24" evidence="1">
    <location>
        <begin position="139"/>
        <end position="342"/>
    </location>
</feature>